<dbReference type="GO" id="GO:0009097">
    <property type="term" value="P:isoleucine biosynthetic process"/>
    <property type="evidence" value="ECO:0007669"/>
    <property type="project" value="TreeGrafter"/>
</dbReference>
<evidence type="ECO:0000259" key="6">
    <source>
        <dbReference type="Pfam" id="PF02776"/>
    </source>
</evidence>
<dbReference type="Pfam" id="PF00205">
    <property type="entry name" value="TPP_enzyme_M"/>
    <property type="match status" value="1"/>
</dbReference>
<evidence type="ECO:0000313" key="7">
    <source>
        <dbReference type="EMBL" id="CZR40586.1"/>
    </source>
</evidence>
<comment type="similarity">
    <text evidence="1 3">Belongs to the TPP enzyme family.</text>
</comment>
<organism evidence="7 8">
    <name type="scientific">Fusarium proliferatum (strain ET1)</name>
    <name type="common">Orchid endophyte fungus</name>
    <dbReference type="NCBI Taxonomy" id="1227346"/>
    <lineage>
        <taxon>Eukaryota</taxon>
        <taxon>Fungi</taxon>
        <taxon>Dikarya</taxon>
        <taxon>Ascomycota</taxon>
        <taxon>Pezizomycotina</taxon>
        <taxon>Sordariomycetes</taxon>
        <taxon>Hypocreomycetidae</taxon>
        <taxon>Hypocreales</taxon>
        <taxon>Nectriaceae</taxon>
        <taxon>Fusarium</taxon>
        <taxon>Fusarium fujikuroi species complex</taxon>
    </lineage>
</organism>
<proteinExistence type="inferred from homology"/>
<dbReference type="VEuPathDB" id="FungiDB:FPRO_05486"/>
<keyword evidence="2 3" id="KW-0786">Thiamine pyrophosphate</keyword>
<keyword evidence="8" id="KW-1185">Reference proteome</keyword>
<dbReference type="InterPro" id="IPR012001">
    <property type="entry name" value="Thiamin_PyroP_enz_TPP-bd_dom"/>
</dbReference>
<dbReference type="GeneID" id="42050367"/>
<evidence type="ECO:0000256" key="3">
    <source>
        <dbReference type="RuleBase" id="RU362132"/>
    </source>
</evidence>
<dbReference type="Gene3D" id="3.40.50.970">
    <property type="match status" value="2"/>
</dbReference>
<dbReference type="GO" id="GO:0000287">
    <property type="term" value="F:magnesium ion binding"/>
    <property type="evidence" value="ECO:0007669"/>
    <property type="project" value="InterPro"/>
</dbReference>
<dbReference type="PANTHER" id="PTHR18968:SF164">
    <property type="entry name" value="PYRUVATE DECARBOXYLASE"/>
    <property type="match status" value="1"/>
</dbReference>
<dbReference type="AlphaFoldDB" id="A0A1L7VL44"/>
<dbReference type="RefSeq" id="XP_031081179.1">
    <property type="nucleotide sequence ID" value="XM_031231109.1"/>
</dbReference>
<evidence type="ECO:0000256" key="1">
    <source>
        <dbReference type="ARBA" id="ARBA00007812"/>
    </source>
</evidence>
<dbReference type="SUPFAM" id="SSF52518">
    <property type="entry name" value="Thiamin diphosphate-binding fold (THDP-binding)"/>
    <property type="match status" value="2"/>
</dbReference>
<reference evidence="8" key="1">
    <citation type="journal article" date="2016" name="Genome Biol. Evol.">
        <title>Comparative 'omics' of the Fusarium fujikuroi species complex highlights differences in genetic potential and metabolite synthesis.</title>
        <authorList>
            <person name="Niehaus E.-M."/>
            <person name="Muensterkoetter M."/>
            <person name="Proctor R.H."/>
            <person name="Brown D.W."/>
            <person name="Sharon A."/>
            <person name="Idan Y."/>
            <person name="Oren-Young L."/>
            <person name="Sieber C.M."/>
            <person name="Novak O."/>
            <person name="Pencik A."/>
            <person name="Tarkowska D."/>
            <person name="Hromadova K."/>
            <person name="Freeman S."/>
            <person name="Maymon M."/>
            <person name="Elazar M."/>
            <person name="Youssef S.A."/>
            <person name="El-Shabrawy E.S.M."/>
            <person name="Shalaby A.B.A."/>
            <person name="Houterman P."/>
            <person name="Brock N.L."/>
            <person name="Burkhardt I."/>
            <person name="Tsavkelova E.A."/>
            <person name="Dickschat J.S."/>
            <person name="Galuszka P."/>
            <person name="Gueldener U."/>
            <person name="Tudzynski B."/>
        </authorList>
    </citation>
    <scope>NUCLEOTIDE SEQUENCE [LARGE SCALE GENOMIC DNA]</scope>
    <source>
        <strain evidence="8">ET1</strain>
    </source>
</reference>
<dbReference type="Pfam" id="PF02775">
    <property type="entry name" value="TPP_enzyme_C"/>
    <property type="match status" value="1"/>
</dbReference>
<feature type="domain" description="Thiamine pyrophosphate enzyme N-terminal TPP-binding" evidence="6">
    <location>
        <begin position="11"/>
        <end position="139"/>
    </location>
</feature>
<dbReference type="Pfam" id="PF02776">
    <property type="entry name" value="TPP_enzyme_N"/>
    <property type="match status" value="1"/>
</dbReference>
<dbReference type="GO" id="GO:0005739">
    <property type="term" value="C:mitochondrion"/>
    <property type="evidence" value="ECO:0007669"/>
    <property type="project" value="TreeGrafter"/>
</dbReference>
<dbReference type="GO" id="GO:0030976">
    <property type="term" value="F:thiamine pyrophosphate binding"/>
    <property type="evidence" value="ECO:0007669"/>
    <property type="project" value="InterPro"/>
</dbReference>
<dbReference type="InterPro" id="IPR011766">
    <property type="entry name" value="TPP_enzyme_TPP-bd"/>
</dbReference>
<dbReference type="EMBL" id="FJOF01000004">
    <property type="protein sequence ID" value="CZR40586.1"/>
    <property type="molecule type" value="Genomic_DNA"/>
</dbReference>
<dbReference type="CDD" id="cd07035">
    <property type="entry name" value="TPP_PYR_POX_like"/>
    <property type="match status" value="1"/>
</dbReference>
<feature type="domain" description="Thiamine pyrophosphate enzyme TPP-binding" evidence="5">
    <location>
        <begin position="426"/>
        <end position="577"/>
    </location>
</feature>
<dbReference type="InterPro" id="IPR029035">
    <property type="entry name" value="DHS-like_NAD/FAD-binding_dom"/>
</dbReference>
<dbReference type="GO" id="GO:0003984">
    <property type="term" value="F:acetolactate synthase activity"/>
    <property type="evidence" value="ECO:0007669"/>
    <property type="project" value="TreeGrafter"/>
</dbReference>
<dbReference type="GO" id="GO:0005948">
    <property type="term" value="C:acetolactate synthase complex"/>
    <property type="evidence" value="ECO:0007669"/>
    <property type="project" value="TreeGrafter"/>
</dbReference>
<comment type="caution">
    <text evidence="7">The sequence shown here is derived from an EMBL/GenBank/DDBJ whole genome shotgun (WGS) entry which is preliminary data.</text>
</comment>
<dbReference type="SUPFAM" id="SSF52467">
    <property type="entry name" value="DHS-like NAD/FAD-binding domain"/>
    <property type="match status" value="1"/>
</dbReference>
<protein>
    <submittedName>
        <fullName evidence="7">Related to BENZOYLFORMATE DECARBOXYLASE</fullName>
    </submittedName>
</protein>
<dbReference type="InterPro" id="IPR012000">
    <property type="entry name" value="Thiamin_PyroP_enz_cen_dom"/>
</dbReference>
<accession>A0A1L7VL44</accession>
<dbReference type="Gene3D" id="3.40.50.1220">
    <property type="entry name" value="TPP-binding domain"/>
    <property type="match status" value="1"/>
</dbReference>
<dbReference type="NCBIfam" id="NF006203">
    <property type="entry name" value="PRK08327.1"/>
    <property type="match status" value="1"/>
</dbReference>
<dbReference type="InterPro" id="IPR029061">
    <property type="entry name" value="THDP-binding"/>
</dbReference>
<dbReference type="GO" id="GO:0009099">
    <property type="term" value="P:L-valine biosynthetic process"/>
    <property type="evidence" value="ECO:0007669"/>
    <property type="project" value="TreeGrafter"/>
</dbReference>
<dbReference type="GO" id="GO:0050660">
    <property type="term" value="F:flavin adenine dinucleotide binding"/>
    <property type="evidence" value="ECO:0007669"/>
    <property type="project" value="TreeGrafter"/>
</dbReference>
<evidence type="ECO:0000313" key="8">
    <source>
        <dbReference type="Proteomes" id="UP000183971"/>
    </source>
</evidence>
<gene>
    <name evidence="7" type="ORF">FPRO_05486</name>
</gene>
<evidence type="ECO:0000256" key="2">
    <source>
        <dbReference type="ARBA" id="ARBA00023052"/>
    </source>
</evidence>
<evidence type="ECO:0000259" key="5">
    <source>
        <dbReference type="Pfam" id="PF02775"/>
    </source>
</evidence>
<evidence type="ECO:0000259" key="4">
    <source>
        <dbReference type="Pfam" id="PF00205"/>
    </source>
</evidence>
<name>A0A1L7VL44_FUSPR</name>
<feature type="domain" description="Thiamine pyrophosphate enzyme central" evidence="4">
    <location>
        <begin position="214"/>
        <end position="319"/>
    </location>
</feature>
<dbReference type="InterPro" id="IPR045229">
    <property type="entry name" value="TPP_enz"/>
</dbReference>
<sequence>MARLTTYSASFAFFEALYEAGVRYVFANLGSDHPAIMEALAKARELDDVKFPTVITCPHEFVAMSMADGFARVTGTPQCVLVHVDVGTQMLGCAMHNASCSRTPVFVFAGLSPFTLEGEMRGSRTEHIHWLQDAHDQRAIVAQYCRYAGEFKTGKNIKQLTSRALQFATSDVPGPVYMVGAREVMEEDIPAYSLKQEEWQPVVPAALPHPELEIIIKTLAEAESPLILVGYSGRNTSTVPELVTLVESIPGVRVLDAMGSSLSFPFGHRASVGVRIGGHPAIEKADVILILDCDVTWIPTKCKPREDAKILHIDLDPLKSNMPLYYIPATRRYRADVGVALKQLNEYVRASDKYSELSKQEPYISRWNSLAQEHKELLAQAAQAAARPEDTASSPSTSYLCAQLRRHCPKDTIWCHETITNAPFIHEQLQVDEPGHILGNGGGGLGWSGGASLGVKLASDYLAGGEGKGNFVTQIVGDGTYLFGVPGTVYWVASRYRIATLTIVLSNKGWNAPRVSMELVHPIGYGSRINNKDLNISFDPTPDFSGIAKAASGNKAWAAVIDSVEDLDRLLPEAVQQVKSGVSAILEMPRSTRLVMPSPASPTTAAVTLGQEHAPRAQAMSISLDNDI</sequence>
<dbReference type="PANTHER" id="PTHR18968">
    <property type="entry name" value="THIAMINE PYROPHOSPHATE ENZYMES"/>
    <property type="match status" value="1"/>
</dbReference>
<dbReference type="Proteomes" id="UP000183971">
    <property type="component" value="Unassembled WGS sequence"/>
</dbReference>